<evidence type="ECO:0000313" key="3">
    <source>
        <dbReference type="EMBL" id="VVJ21689.1"/>
    </source>
</evidence>
<dbReference type="InterPro" id="IPR001226">
    <property type="entry name" value="Flavodoxin_CS"/>
</dbReference>
<dbReference type="PROSITE" id="PS00201">
    <property type="entry name" value="FLAVODOXIN"/>
    <property type="match status" value="1"/>
</dbReference>
<feature type="compositionally biased region" description="Basic residues" evidence="1">
    <location>
        <begin position="8"/>
        <end position="18"/>
    </location>
</feature>
<keyword evidence="4" id="KW-1185">Reference proteome</keyword>
<dbReference type="PROSITE" id="PS50902">
    <property type="entry name" value="FLAVODOXIN_LIKE"/>
    <property type="match status" value="1"/>
</dbReference>
<evidence type="ECO:0000313" key="4">
    <source>
        <dbReference type="Proteomes" id="UP000399805"/>
    </source>
</evidence>
<dbReference type="GO" id="GO:0010181">
    <property type="term" value="F:FMN binding"/>
    <property type="evidence" value="ECO:0007669"/>
    <property type="project" value="InterPro"/>
</dbReference>
<reference evidence="3 4" key="1">
    <citation type="submission" date="2019-09" db="EMBL/GenBank/DDBJ databases">
        <authorList>
            <person name="Leyn A S."/>
        </authorList>
    </citation>
    <scope>NUCLEOTIDE SEQUENCE [LARGE SCALE GENOMIC DNA]</scope>
    <source>
        <strain evidence="3">AA231_1</strain>
    </source>
</reference>
<dbReference type="InterPro" id="IPR008254">
    <property type="entry name" value="Flavodoxin/NO_synth"/>
</dbReference>
<name>A0A6I8M2E9_9PSEU</name>
<organism evidence="3 4">
    <name type="scientific">Amycolatopsis camponoti</name>
    <dbReference type="NCBI Taxonomy" id="2606593"/>
    <lineage>
        <taxon>Bacteria</taxon>
        <taxon>Bacillati</taxon>
        <taxon>Actinomycetota</taxon>
        <taxon>Actinomycetes</taxon>
        <taxon>Pseudonocardiales</taxon>
        <taxon>Pseudonocardiaceae</taxon>
        <taxon>Amycolatopsis</taxon>
    </lineage>
</organism>
<feature type="region of interest" description="Disordered" evidence="1">
    <location>
        <begin position="80"/>
        <end position="104"/>
    </location>
</feature>
<accession>A0A6I8M2E9</accession>
<evidence type="ECO:0000259" key="2">
    <source>
        <dbReference type="PROSITE" id="PS50902"/>
    </source>
</evidence>
<feature type="region of interest" description="Disordered" evidence="1">
    <location>
        <begin position="1"/>
        <end position="22"/>
    </location>
</feature>
<dbReference type="InterPro" id="IPR029039">
    <property type="entry name" value="Flavoprotein-like_sf"/>
</dbReference>
<dbReference type="Proteomes" id="UP000399805">
    <property type="component" value="Unassembled WGS sequence"/>
</dbReference>
<gene>
    <name evidence="3" type="ORF">AA23TX_06710</name>
</gene>
<dbReference type="Gene3D" id="3.40.50.360">
    <property type="match status" value="1"/>
</dbReference>
<proteinExistence type="predicted"/>
<dbReference type="EMBL" id="CABVGP010000002">
    <property type="protein sequence ID" value="VVJ21689.1"/>
    <property type="molecule type" value="Genomic_DNA"/>
</dbReference>
<evidence type="ECO:0000256" key="1">
    <source>
        <dbReference type="SAM" id="MobiDB-lite"/>
    </source>
</evidence>
<dbReference type="GO" id="GO:0009055">
    <property type="term" value="F:electron transfer activity"/>
    <property type="evidence" value="ECO:0007669"/>
    <property type="project" value="InterPro"/>
</dbReference>
<dbReference type="AlphaFoldDB" id="A0A6I8M2E9"/>
<feature type="domain" description="Flavodoxin-like" evidence="2">
    <location>
        <begin position="31"/>
        <end position="189"/>
    </location>
</feature>
<dbReference type="SUPFAM" id="SSF52218">
    <property type="entry name" value="Flavoproteins"/>
    <property type="match status" value="1"/>
</dbReference>
<sequence length="197" mass="20907">MSPEQLARVRRRRHRRAHAQAGRAEELTMRILVVFESMFGATEQIARAVGKGLAAEVINVDDAPADLTGVDLLVAGGPTHAHGMSRATTRKSAADQGDQPTRSKTGVREWLGSLGPVPQGLPVAAFDTRIDKSRLLTGAASLGIAKLLRRRGCRMAAPAESFFVGTDPADVGLAPRELERAEAWGTALGAAARRPVS</sequence>
<protein>
    <recommendedName>
        <fullName evidence="2">Flavodoxin-like domain-containing protein</fullName>
    </recommendedName>
</protein>